<feature type="compositionally biased region" description="Polar residues" evidence="1">
    <location>
        <begin position="492"/>
        <end position="501"/>
    </location>
</feature>
<keyword evidence="3" id="KW-1185">Reference proteome</keyword>
<accession>A0A6A4I2D0</accession>
<dbReference type="OrthoDB" id="2732771at2759"/>
<feature type="region of interest" description="Disordered" evidence="1">
    <location>
        <begin position="309"/>
        <end position="359"/>
    </location>
</feature>
<gene>
    <name evidence="2" type="ORF">BT96DRAFT_936230</name>
</gene>
<feature type="compositionally biased region" description="Polar residues" evidence="1">
    <location>
        <begin position="283"/>
        <end position="295"/>
    </location>
</feature>
<feature type="compositionally biased region" description="Polar residues" evidence="1">
    <location>
        <begin position="251"/>
        <end position="263"/>
    </location>
</feature>
<feature type="region of interest" description="Disordered" evidence="1">
    <location>
        <begin position="403"/>
        <end position="504"/>
    </location>
</feature>
<feature type="compositionally biased region" description="Basic and acidic residues" evidence="1">
    <location>
        <begin position="230"/>
        <end position="244"/>
    </location>
</feature>
<sequence>MKAKQERQVANKSKGSSTTEGPSTAPPDVGMSTDAKKVQISEEKGDKCNQWELKAVEEAKDAKAEYERIMTKPPSEAPKDHQTYVTFVPFHIALLTVCLFPKLHRQSTGLHAIVYGMALYNVGRRSSTFTRWKANGFDGIGWFSTGTARDDLFKTGVKGLERADGSGNRSPDDCKAWALSPEELADREDAPIETGGPDDITCSHLSILGFKSPELSSTECTAQGLSQTKSSREDPTSNVKDKVAHAGNGGKNASQHGRLQQGRSALLAPAISSPPIHPIHCGQNPSPFPDQQQSQNPLTWVQIPLTLSLQPGRESPSPRTSPAPSTPSSLRVPAPSSRLSSAGDTIFAGHSSEHPISSSDAAQIAKQFDGNDVDIAGGASDSMVINNEGVIDMDVDDAVAVDATESSRKRRGQKGDQDTDLSVKPAKRRRGVVEETRVTRLRQKGPARPAPKKQRRSKLAMSEAEQMQGSTAEVESKAEQMQGRDAKEKGSGLNSNSSEATFPTVPAQAPDYIRLALELFVTVGGNNSRWKALVRAWIEMEKKARYQARSGSLGISKQDRPKAVGMWINRGRKRFDPKIDLDNHALKFSNWWRMMQPEEREEEKELDDDGESFNIRYSRNVSILVALAWWMEAVHNFNEKVKSKGIREQQAGRVHEEKLTEALEEVYHVFGV</sequence>
<feature type="compositionally biased region" description="Polar residues" evidence="1">
    <location>
        <begin position="10"/>
        <end position="22"/>
    </location>
</feature>
<dbReference type="AlphaFoldDB" id="A0A6A4I2D0"/>
<feature type="compositionally biased region" description="Low complexity" evidence="1">
    <location>
        <begin position="268"/>
        <end position="280"/>
    </location>
</feature>
<feature type="compositionally biased region" description="Basic and acidic residues" evidence="1">
    <location>
        <begin position="474"/>
        <end position="490"/>
    </location>
</feature>
<name>A0A6A4I2D0_9AGAR</name>
<evidence type="ECO:0000256" key="1">
    <source>
        <dbReference type="SAM" id="MobiDB-lite"/>
    </source>
</evidence>
<feature type="compositionally biased region" description="Basic residues" evidence="1">
    <location>
        <begin position="439"/>
        <end position="458"/>
    </location>
</feature>
<feature type="compositionally biased region" description="Polar residues" evidence="1">
    <location>
        <begin position="219"/>
        <end position="229"/>
    </location>
</feature>
<evidence type="ECO:0000313" key="3">
    <source>
        <dbReference type="Proteomes" id="UP000799118"/>
    </source>
</evidence>
<protein>
    <submittedName>
        <fullName evidence="2">Uncharacterized protein</fullName>
    </submittedName>
</protein>
<organism evidence="2 3">
    <name type="scientific">Gymnopus androsaceus JB14</name>
    <dbReference type="NCBI Taxonomy" id="1447944"/>
    <lineage>
        <taxon>Eukaryota</taxon>
        <taxon>Fungi</taxon>
        <taxon>Dikarya</taxon>
        <taxon>Basidiomycota</taxon>
        <taxon>Agaricomycotina</taxon>
        <taxon>Agaricomycetes</taxon>
        <taxon>Agaricomycetidae</taxon>
        <taxon>Agaricales</taxon>
        <taxon>Marasmiineae</taxon>
        <taxon>Omphalotaceae</taxon>
        <taxon>Gymnopus</taxon>
    </lineage>
</organism>
<feature type="compositionally biased region" description="Basic and acidic residues" evidence="1">
    <location>
        <begin position="34"/>
        <end position="45"/>
    </location>
</feature>
<reference evidence="2" key="1">
    <citation type="journal article" date="2019" name="Environ. Microbiol.">
        <title>Fungal ecological strategies reflected in gene transcription - a case study of two litter decomposers.</title>
        <authorList>
            <person name="Barbi F."/>
            <person name="Kohler A."/>
            <person name="Barry K."/>
            <person name="Baskaran P."/>
            <person name="Daum C."/>
            <person name="Fauchery L."/>
            <person name="Ihrmark K."/>
            <person name="Kuo A."/>
            <person name="LaButti K."/>
            <person name="Lipzen A."/>
            <person name="Morin E."/>
            <person name="Grigoriev I.V."/>
            <person name="Henrissat B."/>
            <person name="Lindahl B."/>
            <person name="Martin F."/>
        </authorList>
    </citation>
    <scope>NUCLEOTIDE SEQUENCE</scope>
    <source>
        <strain evidence="2">JB14</strain>
    </source>
</reference>
<feature type="region of interest" description="Disordered" evidence="1">
    <location>
        <begin position="1"/>
        <end position="45"/>
    </location>
</feature>
<proteinExistence type="predicted"/>
<evidence type="ECO:0000313" key="2">
    <source>
        <dbReference type="EMBL" id="KAE9403578.1"/>
    </source>
</evidence>
<feature type="region of interest" description="Disordered" evidence="1">
    <location>
        <begin position="219"/>
        <end position="295"/>
    </location>
</feature>
<dbReference type="Proteomes" id="UP000799118">
    <property type="component" value="Unassembled WGS sequence"/>
</dbReference>
<dbReference type="EMBL" id="ML769423">
    <property type="protein sequence ID" value="KAE9403578.1"/>
    <property type="molecule type" value="Genomic_DNA"/>
</dbReference>